<sequence>MNDRRLSDSSLFDIEAAYSRIRVVLGDFAHTVDLAGFDEFPGSLLTDPEWLAERVVDTGVRWGCDDARVNGTLWWYSASSTLVAGPAAMLLTEGIAPEPDPNRLRCALRENGYLAAVRSSRPVHGSEVYAEALAAAHTSVISALAAVSGASPRALWAIATDSVAGRALTVGRQLGRVEEACELAESLAVGPMLTPRFVDIDSGGRSERFVRRGSCCLIYIATGGSKCMSCPRHTPADRLSMLRQRAAETV</sequence>
<proteinExistence type="predicted"/>
<accession>A0ABU7LHL1</accession>
<dbReference type="RefSeq" id="WP_330136195.1">
    <property type="nucleotide sequence ID" value="NZ_JAUTXY010000015.1"/>
</dbReference>
<name>A0ABU7LHL1_9NOCA</name>
<reference evidence="1 2" key="1">
    <citation type="submission" date="2023-07" db="EMBL/GenBank/DDBJ databases">
        <authorList>
            <person name="Girao M."/>
            <person name="Carvalho M.F."/>
        </authorList>
    </citation>
    <scope>NUCLEOTIDE SEQUENCE [LARGE SCALE GENOMIC DNA]</scope>
    <source>
        <strain evidence="1 2">YIM65754</strain>
    </source>
</reference>
<protein>
    <recommendedName>
        <fullName evidence="3">FhuF-like iron-sulfur protein</fullName>
    </recommendedName>
</protein>
<organism evidence="1 2">
    <name type="scientific">Rhodococcus artemisiae</name>
    <dbReference type="NCBI Taxonomy" id="714159"/>
    <lineage>
        <taxon>Bacteria</taxon>
        <taxon>Bacillati</taxon>
        <taxon>Actinomycetota</taxon>
        <taxon>Actinomycetes</taxon>
        <taxon>Mycobacteriales</taxon>
        <taxon>Nocardiaceae</taxon>
        <taxon>Rhodococcus</taxon>
    </lineage>
</organism>
<gene>
    <name evidence="1" type="ORF">Q7514_26235</name>
</gene>
<keyword evidence="2" id="KW-1185">Reference proteome</keyword>
<evidence type="ECO:0000313" key="2">
    <source>
        <dbReference type="Proteomes" id="UP001336020"/>
    </source>
</evidence>
<evidence type="ECO:0008006" key="3">
    <source>
        <dbReference type="Google" id="ProtNLM"/>
    </source>
</evidence>
<dbReference type="EMBL" id="JAUTXY010000015">
    <property type="protein sequence ID" value="MEE2061028.1"/>
    <property type="molecule type" value="Genomic_DNA"/>
</dbReference>
<dbReference type="Proteomes" id="UP001336020">
    <property type="component" value="Unassembled WGS sequence"/>
</dbReference>
<evidence type="ECO:0000313" key="1">
    <source>
        <dbReference type="EMBL" id="MEE2061028.1"/>
    </source>
</evidence>
<comment type="caution">
    <text evidence="1">The sequence shown here is derived from an EMBL/GenBank/DDBJ whole genome shotgun (WGS) entry which is preliminary data.</text>
</comment>